<organism evidence="1 2">
    <name type="scientific">Dehalobacter restrictus</name>
    <dbReference type="NCBI Taxonomy" id="55583"/>
    <lineage>
        <taxon>Bacteria</taxon>
        <taxon>Bacillati</taxon>
        <taxon>Bacillota</taxon>
        <taxon>Clostridia</taxon>
        <taxon>Eubacteriales</taxon>
        <taxon>Desulfitobacteriaceae</taxon>
        <taxon>Dehalobacter</taxon>
    </lineage>
</organism>
<sequence length="66" mass="7887">MITNILPIGYKSRFSAFKNRGKTSYKYLYFIFSQLPDIMFGQYPEFLEDYLSWSLEVQEACKRAKN</sequence>
<evidence type="ECO:0000313" key="2">
    <source>
        <dbReference type="Proteomes" id="UP000430508"/>
    </source>
</evidence>
<dbReference type="Proteomes" id="UP000430508">
    <property type="component" value="Chromosome"/>
</dbReference>
<name>A0A857DE11_9FIRM</name>
<dbReference type="EMBL" id="CP046996">
    <property type="protein sequence ID" value="QGZ99479.1"/>
    <property type="molecule type" value="Genomic_DNA"/>
</dbReference>
<proteinExistence type="predicted"/>
<accession>A0A857DE11</accession>
<reference evidence="1 2" key="1">
    <citation type="submission" date="2019-12" db="EMBL/GenBank/DDBJ databases">
        <title>Sequence classification of anaerobic respiratory reductive dehalogenases: First we see many, then we see few.</title>
        <authorList>
            <person name="Molenda O."/>
            <person name="Puentes Jacome L.A."/>
            <person name="Cao X."/>
            <person name="Nesbo C.L."/>
            <person name="Tang S."/>
            <person name="Morson N."/>
            <person name="Patron J."/>
            <person name="Lomheim L."/>
            <person name="Wishart D.S."/>
            <person name="Edwards E.A."/>
        </authorList>
    </citation>
    <scope>NUCLEOTIDE SEQUENCE [LARGE SCALE GENOMIC DNA]</scope>
    <source>
        <strain evidence="1 2">12DCA</strain>
    </source>
</reference>
<protein>
    <submittedName>
        <fullName evidence="1">Uncharacterized protein</fullName>
    </submittedName>
</protein>
<dbReference type="AlphaFoldDB" id="A0A857DE11"/>
<gene>
    <name evidence="1" type="ORF">GQ588_01785</name>
</gene>
<evidence type="ECO:0000313" key="1">
    <source>
        <dbReference type="EMBL" id="QGZ99479.1"/>
    </source>
</evidence>